<feature type="transmembrane region" description="Helical" evidence="1">
    <location>
        <begin position="196"/>
        <end position="213"/>
    </location>
</feature>
<evidence type="ECO:0000313" key="3">
    <source>
        <dbReference type="Proteomes" id="UP000246991"/>
    </source>
</evidence>
<accession>A0A317SHI4</accession>
<keyword evidence="3" id="KW-1185">Reference proteome</keyword>
<dbReference type="OrthoDB" id="5366537at2759"/>
<gene>
    <name evidence="2" type="ORF">C7212DRAFT_365448</name>
</gene>
<dbReference type="AlphaFoldDB" id="A0A317SHI4"/>
<proteinExistence type="predicted"/>
<feature type="transmembrane region" description="Helical" evidence="1">
    <location>
        <begin position="163"/>
        <end position="184"/>
    </location>
</feature>
<name>A0A317SHI4_9PEZI</name>
<dbReference type="Proteomes" id="UP000246991">
    <property type="component" value="Unassembled WGS sequence"/>
</dbReference>
<keyword evidence="1" id="KW-1133">Transmembrane helix</keyword>
<evidence type="ECO:0000256" key="1">
    <source>
        <dbReference type="SAM" id="Phobius"/>
    </source>
</evidence>
<keyword evidence="1" id="KW-0812">Transmembrane</keyword>
<organism evidence="2 3">
    <name type="scientific">Tuber magnatum</name>
    <name type="common">white Piedmont truffle</name>
    <dbReference type="NCBI Taxonomy" id="42249"/>
    <lineage>
        <taxon>Eukaryota</taxon>
        <taxon>Fungi</taxon>
        <taxon>Dikarya</taxon>
        <taxon>Ascomycota</taxon>
        <taxon>Pezizomycotina</taxon>
        <taxon>Pezizomycetes</taxon>
        <taxon>Pezizales</taxon>
        <taxon>Tuberaceae</taxon>
        <taxon>Tuber</taxon>
    </lineage>
</organism>
<protein>
    <submittedName>
        <fullName evidence="2">Uncharacterized protein</fullName>
    </submittedName>
</protein>
<evidence type="ECO:0000313" key="2">
    <source>
        <dbReference type="EMBL" id="PWW73949.1"/>
    </source>
</evidence>
<reference evidence="2 3" key="1">
    <citation type="submission" date="2018-03" db="EMBL/GenBank/DDBJ databases">
        <title>Genomes of Pezizomycetes fungi and the evolution of truffles.</title>
        <authorList>
            <person name="Murat C."/>
            <person name="Payen T."/>
            <person name="Noel B."/>
            <person name="Kuo A."/>
            <person name="Martin F.M."/>
        </authorList>
    </citation>
    <scope>NUCLEOTIDE SEQUENCE [LARGE SCALE GENOMIC DNA]</scope>
    <source>
        <strain evidence="2">091103-1</strain>
    </source>
</reference>
<dbReference type="EMBL" id="PYWC01000070">
    <property type="protein sequence ID" value="PWW73949.1"/>
    <property type="molecule type" value="Genomic_DNA"/>
</dbReference>
<keyword evidence="1" id="KW-0472">Membrane</keyword>
<comment type="caution">
    <text evidence="2">The sequence shown here is derived from an EMBL/GenBank/DDBJ whole genome shotgun (WGS) entry which is preliminary data.</text>
</comment>
<sequence length="276" mass="30437">MARWKPPAFRTTEEYSKWAYMYVKRLAKVVPSLSIATTVIRFLQLALMAALSLAYATGSPGVYHDVLVWDKNVSAPFEVTVYRNLTSWTVVHDQNLSQSENTIVGSFVWTGDSAPGCGKYSCNDTRYNCSGDKWQSSRIGYGDSPGFGKKGDYPNRTYGIDRAVFGLIVVIVSLSAGQTLWVIAHHLEPSGVSIYRALYIAHFIIDIFLIINFEKLAPIARLPGGELHQLHQQAGEFGPQVVVVTSTSRSEWTGSVQSSSTAVRRVSGGFFSPELV</sequence>